<dbReference type="Proteomes" id="UP001179280">
    <property type="component" value="Unassembled WGS sequence"/>
</dbReference>
<accession>A0ABS2SX17</accession>
<evidence type="ECO:0008006" key="5">
    <source>
        <dbReference type="Google" id="ProtNLM"/>
    </source>
</evidence>
<dbReference type="EMBL" id="JAFBCV010000005">
    <property type="protein sequence ID" value="MBM7838782.1"/>
    <property type="molecule type" value="Genomic_DNA"/>
</dbReference>
<evidence type="ECO:0000313" key="3">
    <source>
        <dbReference type="EMBL" id="MBM7838782.1"/>
    </source>
</evidence>
<keyword evidence="4" id="KW-1185">Reference proteome</keyword>
<name>A0ABS2SX17_9BACI</name>
<keyword evidence="2" id="KW-0472">Membrane</keyword>
<feature type="transmembrane region" description="Helical" evidence="2">
    <location>
        <begin position="6"/>
        <end position="26"/>
    </location>
</feature>
<evidence type="ECO:0000256" key="2">
    <source>
        <dbReference type="SAM" id="Phobius"/>
    </source>
</evidence>
<organism evidence="3 4">
    <name type="scientific">Shouchella xiaoxiensis</name>
    <dbReference type="NCBI Taxonomy" id="766895"/>
    <lineage>
        <taxon>Bacteria</taxon>
        <taxon>Bacillati</taxon>
        <taxon>Bacillota</taxon>
        <taxon>Bacilli</taxon>
        <taxon>Bacillales</taxon>
        <taxon>Bacillaceae</taxon>
        <taxon>Shouchella</taxon>
    </lineage>
</organism>
<evidence type="ECO:0000256" key="1">
    <source>
        <dbReference type="SAM" id="Coils"/>
    </source>
</evidence>
<comment type="caution">
    <text evidence="3">The sequence shown here is derived from an EMBL/GenBank/DDBJ whole genome shotgun (WGS) entry which is preliminary data.</text>
</comment>
<dbReference type="Pfam" id="PF12841">
    <property type="entry name" value="YvrJ"/>
    <property type="match status" value="1"/>
</dbReference>
<keyword evidence="2" id="KW-1133">Transmembrane helix</keyword>
<protein>
    <recommendedName>
        <fullName evidence="5">YvrJ family protein</fullName>
    </recommendedName>
</protein>
<gene>
    <name evidence="3" type="ORF">JOC54_002041</name>
</gene>
<reference evidence="3" key="1">
    <citation type="submission" date="2021-01" db="EMBL/GenBank/DDBJ databases">
        <title>Genomic Encyclopedia of Type Strains, Phase IV (KMG-IV): sequencing the most valuable type-strain genomes for metagenomic binning, comparative biology and taxonomic classification.</title>
        <authorList>
            <person name="Goeker M."/>
        </authorList>
    </citation>
    <scope>NUCLEOTIDE SEQUENCE</scope>
    <source>
        <strain evidence="3">DSM 21943</strain>
    </source>
</reference>
<evidence type="ECO:0000313" key="4">
    <source>
        <dbReference type="Proteomes" id="UP001179280"/>
    </source>
</evidence>
<dbReference type="RefSeq" id="WP_204466062.1">
    <property type="nucleotide sequence ID" value="NZ_JAFBCV010000005.1"/>
</dbReference>
<keyword evidence="1" id="KW-0175">Coiled coil</keyword>
<keyword evidence="2" id="KW-0812">Transmembrane</keyword>
<dbReference type="InterPro" id="IPR024419">
    <property type="entry name" value="YvrJ"/>
</dbReference>
<proteinExistence type="predicted"/>
<sequence>MTNLNEWVFILGNFGFPVVVAGYLLIRFEKKIEVLTAVINELKNTLTKKDKR</sequence>
<feature type="coiled-coil region" evidence="1">
    <location>
        <begin position="25"/>
        <end position="52"/>
    </location>
</feature>